<reference evidence="3" key="1">
    <citation type="journal article" date="2019" name="Int. J. Syst. Evol. Microbiol.">
        <title>The Global Catalogue of Microorganisms (GCM) 10K type strain sequencing project: providing services to taxonomists for standard genome sequencing and annotation.</title>
        <authorList>
            <consortium name="The Broad Institute Genomics Platform"/>
            <consortium name="The Broad Institute Genome Sequencing Center for Infectious Disease"/>
            <person name="Wu L."/>
            <person name="Ma J."/>
        </authorList>
    </citation>
    <scope>NUCLEOTIDE SEQUENCE [LARGE SCALE GENOMIC DNA]</scope>
    <source>
        <strain evidence="3">CCUG 37865</strain>
    </source>
</reference>
<dbReference type="InterPro" id="IPR036259">
    <property type="entry name" value="MFS_trans_sf"/>
</dbReference>
<dbReference type="RefSeq" id="WP_390249679.1">
    <property type="nucleotide sequence ID" value="NZ_JBHSDT010000003.1"/>
</dbReference>
<keyword evidence="1" id="KW-1133">Transmembrane helix</keyword>
<keyword evidence="3" id="KW-1185">Reference proteome</keyword>
<feature type="transmembrane region" description="Helical" evidence="1">
    <location>
        <begin position="236"/>
        <end position="257"/>
    </location>
</feature>
<organism evidence="2 3">
    <name type="scientific">Gracilibacillus xinjiangensis</name>
    <dbReference type="NCBI Taxonomy" id="1193282"/>
    <lineage>
        <taxon>Bacteria</taxon>
        <taxon>Bacillati</taxon>
        <taxon>Bacillota</taxon>
        <taxon>Bacilli</taxon>
        <taxon>Bacillales</taxon>
        <taxon>Bacillaceae</taxon>
        <taxon>Gracilibacillus</taxon>
    </lineage>
</organism>
<protein>
    <recommendedName>
        <fullName evidence="4">5,10-methylene-tetrahydrofolate dehydrogenase</fullName>
    </recommendedName>
</protein>
<name>A0ABV8WTL3_9BACI</name>
<feature type="transmembrane region" description="Helical" evidence="1">
    <location>
        <begin position="277"/>
        <end position="303"/>
    </location>
</feature>
<dbReference type="SUPFAM" id="SSF103473">
    <property type="entry name" value="MFS general substrate transporter"/>
    <property type="match status" value="1"/>
</dbReference>
<evidence type="ECO:0000256" key="1">
    <source>
        <dbReference type="SAM" id="Phobius"/>
    </source>
</evidence>
<evidence type="ECO:0008006" key="4">
    <source>
        <dbReference type="Google" id="ProtNLM"/>
    </source>
</evidence>
<evidence type="ECO:0000313" key="2">
    <source>
        <dbReference type="EMBL" id="MFC4402263.1"/>
    </source>
</evidence>
<accession>A0ABV8WTL3</accession>
<gene>
    <name evidence="2" type="ORF">ACFOY7_04135</name>
</gene>
<feature type="transmembrane region" description="Helical" evidence="1">
    <location>
        <begin position="203"/>
        <end position="224"/>
    </location>
</feature>
<dbReference type="Proteomes" id="UP001595882">
    <property type="component" value="Unassembled WGS sequence"/>
</dbReference>
<keyword evidence="1" id="KW-0472">Membrane</keyword>
<sequence length="376" mass="43080">MQKPNSKCIGIVTAPGYTDRLGEVLTKELPKLLSSSLESGIEWKVEYIVDPLTGVTEDAEKVKKATYKEMKQKEWDIAICLTDLPFFYHKSPVVMEMDRVKNVAWVSVPSLGIFPLKRRIISFIIRILKDMVDPSVVNVKQPNKEEASSKKKLKTLSPFQRREMDDKANGNVLYTYKPRVLGIFRLILGMLRANQPWVIFPHFLKIVVVAFTTGCFALVFPTLWKLSSHYTIGRTFLVTVIAIGLMVTWIILVHKLWEKPYKGKSKPLRIIYNLTTVFTLLVTVVFYYIILFVFFIFAAIILIPSELMQSEISGSVDLLRYISLAWTATSLSTFIGAFGTTLENEDAVLSSTYGNRQRQRYEIIKRMEEKHDDESV</sequence>
<keyword evidence="1" id="KW-0812">Transmembrane</keyword>
<comment type="caution">
    <text evidence="2">The sequence shown here is derived from an EMBL/GenBank/DDBJ whole genome shotgun (WGS) entry which is preliminary data.</text>
</comment>
<dbReference type="EMBL" id="JBHSDT010000003">
    <property type="protein sequence ID" value="MFC4402263.1"/>
    <property type="molecule type" value="Genomic_DNA"/>
</dbReference>
<proteinExistence type="predicted"/>
<evidence type="ECO:0000313" key="3">
    <source>
        <dbReference type="Proteomes" id="UP001595882"/>
    </source>
</evidence>